<comment type="caution">
    <text evidence="5">Lacks conserved residue(s) required for the propagation of feature annotation.</text>
</comment>
<feature type="binding site" evidence="5">
    <location>
        <begin position="89"/>
        <end position="92"/>
    </location>
    <ligand>
        <name>FMN</name>
        <dbReference type="ChEBI" id="CHEBI:58210"/>
    </ligand>
</feature>
<dbReference type="Gene3D" id="3.40.50.1950">
    <property type="entry name" value="Flavin prenyltransferase-like"/>
    <property type="match status" value="1"/>
</dbReference>
<evidence type="ECO:0000256" key="2">
    <source>
        <dbReference type="ARBA" id="ARBA00022630"/>
    </source>
</evidence>
<feature type="binding site" evidence="5">
    <location>
        <begin position="10"/>
        <end position="12"/>
    </location>
    <ligand>
        <name>FMN</name>
        <dbReference type="ChEBI" id="CHEBI:58210"/>
    </ligand>
</feature>
<dbReference type="NCBIfam" id="NF004685">
    <property type="entry name" value="PRK06029.1"/>
    <property type="match status" value="1"/>
</dbReference>
<keyword evidence="8" id="KW-1185">Reference proteome</keyword>
<comment type="caution">
    <text evidence="7">The sequence shown here is derived from an EMBL/GenBank/DDBJ whole genome shotgun (WGS) entry which is preliminary data.</text>
</comment>
<evidence type="ECO:0000313" key="7">
    <source>
        <dbReference type="EMBL" id="MCP8937408.1"/>
    </source>
</evidence>
<keyword evidence="1 5" id="KW-0637">Prenyltransferase</keyword>
<dbReference type="Proteomes" id="UP001205890">
    <property type="component" value="Unassembled WGS sequence"/>
</dbReference>
<comment type="function">
    <text evidence="5">Flavin prenyltransferase that catalyzes the synthesis of the prenylated FMN cofactor (prenyl-FMN) for 4-hydroxy-3-polyprenylbenzoic acid decarboxylase UbiD. The prenyltransferase is metal-independent and links a dimethylallyl moiety from dimethylallyl monophosphate (DMAP) to the flavin N5 and C6 atoms of FMN.</text>
</comment>
<name>A0ABT1L8Q2_9HYPH</name>
<keyword evidence="3 5" id="KW-0288">FMN</keyword>
<dbReference type="SUPFAM" id="SSF52507">
    <property type="entry name" value="Homo-oligomeric flavin-containing Cys decarboxylases, HFCD"/>
    <property type="match status" value="1"/>
</dbReference>
<feature type="binding site" evidence="5">
    <location>
        <position position="170"/>
    </location>
    <ligand>
        <name>dimethylallyl phosphate</name>
        <dbReference type="ChEBI" id="CHEBI:88052"/>
    </ligand>
</feature>
<protein>
    <recommendedName>
        <fullName evidence="5">Flavin prenyltransferase UbiX</fullName>
        <ecNumber evidence="5">2.5.1.129</ecNumber>
    </recommendedName>
</protein>
<reference evidence="7 8" key="1">
    <citation type="submission" date="2022-07" db="EMBL/GenBank/DDBJ databases">
        <authorList>
            <person name="Li W.-J."/>
            <person name="Deng Q.-Q."/>
        </authorList>
    </citation>
    <scope>NUCLEOTIDE SEQUENCE [LARGE SCALE GENOMIC DNA]</scope>
    <source>
        <strain evidence="7 8">SYSU M60028</strain>
    </source>
</reference>
<feature type="binding site" evidence="5">
    <location>
        <position position="124"/>
    </location>
    <ligand>
        <name>FMN</name>
        <dbReference type="ChEBI" id="CHEBI:58210"/>
    </ligand>
</feature>
<sequence>MRRIVVGLSGASGAALGLRILEKLRNVPDIEPHAVVSRAARRTLAHEVGPDALDRVRALVHVLHPIEDIGAPIASGSFRTAGMIVAPCSMRTLSAIAAGLADNLLVRAADVHLKERRRLVLLTRESPLHLGHLRSMVSVTEMGAIVAPPVPAFYLKPLSTGEIVDQIAARALDLLDVATDARAWGLDVSDEFDRSGRSEGYEGSVKGAATRTVAEKRVRT</sequence>
<dbReference type="InterPro" id="IPR004507">
    <property type="entry name" value="UbiX-like"/>
</dbReference>
<dbReference type="PANTHER" id="PTHR43374:SF1">
    <property type="entry name" value="FLAVIN PRENYLTRANSFERASE PAD1, MITOCHONDRIAL"/>
    <property type="match status" value="1"/>
</dbReference>
<accession>A0ABT1L8Q2</accession>
<dbReference type="InterPro" id="IPR036551">
    <property type="entry name" value="Flavin_trans-like"/>
</dbReference>
<proteinExistence type="inferred from homology"/>
<feature type="domain" description="Flavoprotein" evidence="6">
    <location>
        <begin position="3"/>
        <end position="173"/>
    </location>
</feature>
<evidence type="ECO:0000256" key="5">
    <source>
        <dbReference type="HAMAP-Rule" id="MF_01984"/>
    </source>
</evidence>
<dbReference type="EMBL" id="JANCLU010000002">
    <property type="protein sequence ID" value="MCP8937408.1"/>
    <property type="molecule type" value="Genomic_DNA"/>
</dbReference>
<dbReference type="EC" id="2.5.1.129" evidence="5"/>
<organism evidence="7 8">
    <name type="scientific">Alsobacter ponti</name>
    <dbReference type="NCBI Taxonomy" id="2962936"/>
    <lineage>
        <taxon>Bacteria</taxon>
        <taxon>Pseudomonadati</taxon>
        <taxon>Pseudomonadota</taxon>
        <taxon>Alphaproteobacteria</taxon>
        <taxon>Hyphomicrobiales</taxon>
        <taxon>Alsobacteraceae</taxon>
        <taxon>Alsobacter</taxon>
    </lineage>
</organism>
<evidence type="ECO:0000256" key="1">
    <source>
        <dbReference type="ARBA" id="ARBA00022602"/>
    </source>
</evidence>
<feature type="binding site" evidence="5">
    <location>
        <position position="154"/>
    </location>
    <ligand>
        <name>dimethylallyl phosphate</name>
        <dbReference type="ChEBI" id="CHEBI:88052"/>
    </ligand>
</feature>
<gene>
    <name evidence="5" type="primary">ubiX</name>
    <name evidence="7" type="ORF">NK718_02680</name>
</gene>
<evidence type="ECO:0000259" key="6">
    <source>
        <dbReference type="Pfam" id="PF02441"/>
    </source>
</evidence>
<keyword evidence="2 5" id="KW-0285">Flavoprotein</keyword>
<comment type="catalytic activity">
    <reaction evidence="5">
        <text>dimethylallyl phosphate + FMNH2 = prenylated FMNH2 + phosphate</text>
        <dbReference type="Rhea" id="RHEA:37743"/>
        <dbReference type="ChEBI" id="CHEBI:43474"/>
        <dbReference type="ChEBI" id="CHEBI:57618"/>
        <dbReference type="ChEBI" id="CHEBI:87467"/>
        <dbReference type="ChEBI" id="CHEBI:88052"/>
        <dbReference type="EC" id="2.5.1.129"/>
    </reaction>
</comment>
<dbReference type="NCBIfam" id="TIGR00421">
    <property type="entry name" value="ubiX_pad"/>
    <property type="match status" value="1"/>
</dbReference>
<dbReference type="Pfam" id="PF02441">
    <property type="entry name" value="Flavoprotein"/>
    <property type="match status" value="1"/>
</dbReference>
<dbReference type="RefSeq" id="WP_254738375.1">
    <property type="nucleotide sequence ID" value="NZ_JANCLU010000002.1"/>
</dbReference>
<dbReference type="HAMAP" id="MF_01984">
    <property type="entry name" value="ubiX_pad"/>
    <property type="match status" value="1"/>
</dbReference>
<feature type="binding site" evidence="5">
    <location>
        <position position="37"/>
    </location>
    <ligand>
        <name>FMN</name>
        <dbReference type="ChEBI" id="CHEBI:58210"/>
    </ligand>
</feature>
<dbReference type="PANTHER" id="PTHR43374">
    <property type="entry name" value="FLAVIN PRENYLTRANSFERASE"/>
    <property type="match status" value="1"/>
</dbReference>
<dbReference type="InterPro" id="IPR003382">
    <property type="entry name" value="Flavoprotein"/>
</dbReference>
<comment type="similarity">
    <text evidence="5">Belongs to the UbiX/PAD1 family.</text>
</comment>
<evidence type="ECO:0000313" key="8">
    <source>
        <dbReference type="Proteomes" id="UP001205890"/>
    </source>
</evidence>
<keyword evidence="4 5" id="KW-0808">Transferase</keyword>
<evidence type="ECO:0000256" key="3">
    <source>
        <dbReference type="ARBA" id="ARBA00022643"/>
    </source>
</evidence>
<evidence type="ECO:0000256" key="4">
    <source>
        <dbReference type="ARBA" id="ARBA00022679"/>
    </source>
</evidence>